<evidence type="ECO:0000256" key="5">
    <source>
        <dbReference type="SAM" id="SignalP"/>
    </source>
</evidence>
<reference evidence="8" key="1">
    <citation type="submission" date="2013-08" db="EMBL/GenBank/DDBJ databases">
        <title>Gene expansion shapes genome architecture in the human pathogen Lichtheimia corymbifera: an evolutionary genomics analysis in the ancient terrestrial Mucorales (Mucoromycotina).</title>
        <authorList>
            <person name="Schwartze V.U."/>
            <person name="Winter S."/>
            <person name="Shelest E."/>
            <person name="Marcet-Houben M."/>
            <person name="Horn F."/>
            <person name="Wehner S."/>
            <person name="Hoffmann K."/>
            <person name="Riege K."/>
            <person name="Sammeth M."/>
            <person name="Nowrousian M."/>
            <person name="Valiante V."/>
            <person name="Linde J."/>
            <person name="Jacobsen I.D."/>
            <person name="Marz M."/>
            <person name="Brakhage A.A."/>
            <person name="Gabaldon T."/>
            <person name="Bocker S."/>
            <person name="Voigt K."/>
        </authorList>
    </citation>
    <scope>NUCLEOTIDE SEQUENCE [LARGE SCALE GENOMIC DNA]</scope>
    <source>
        <strain evidence="8">FSU 9682</strain>
    </source>
</reference>
<dbReference type="InterPro" id="IPR031329">
    <property type="entry name" value="NEUT/ALK_ceramidase_N"/>
</dbReference>
<dbReference type="GO" id="GO:0046512">
    <property type="term" value="P:sphingosine biosynthetic process"/>
    <property type="evidence" value="ECO:0007669"/>
    <property type="project" value="TreeGrafter"/>
</dbReference>
<evidence type="ECO:0000259" key="6">
    <source>
        <dbReference type="Pfam" id="PF04734"/>
    </source>
</evidence>
<evidence type="ECO:0000256" key="2">
    <source>
        <dbReference type="ARBA" id="ARBA00022801"/>
    </source>
</evidence>
<dbReference type="GO" id="GO:0046514">
    <property type="term" value="P:ceramide catabolic process"/>
    <property type="evidence" value="ECO:0007669"/>
    <property type="project" value="InterPro"/>
</dbReference>
<dbReference type="GO" id="GO:0005576">
    <property type="term" value="C:extracellular region"/>
    <property type="evidence" value="ECO:0007669"/>
    <property type="project" value="TreeGrafter"/>
</dbReference>
<evidence type="ECO:0000256" key="4">
    <source>
        <dbReference type="RuleBase" id="RU366019"/>
    </source>
</evidence>
<evidence type="ECO:0000313" key="8">
    <source>
        <dbReference type="EMBL" id="CDH48782.1"/>
    </source>
</evidence>
<dbReference type="Pfam" id="PF04734">
    <property type="entry name" value="Ceramidase_alk"/>
    <property type="match status" value="1"/>
</dbReference>
<comment type="similarity">
    <text evidence="1 4">Belongs to the neutral ceramidase family.</text>
</comment>
<evidence type="ECO:0000313" key="9">
    <source>
        <dbReference type="Proteomes" id="UP000027586"/>
    </source>
</evidence>
<dbReference type="GO" id="GO:0046872">
    <property type="term" value="F:metal ion binding"/>
    <property type="evidence" value="ECO:0007669"/>
    <property type="project" value="UniProtKB-KW"/>
</dbReference>
<dbReference type="PANTHER" id="PTHR12670:SF1">
    <property type="entry name" value="NEUTRAL CERAMIDASE"/>
    <property type="match status" value="1"/>
</dbReference>
<dbReference type="GO" id="GO:0017040">
    <property type="term" value="F:N-acylsphingosine amidohydrolase activity"/>
    <property type="evidence" value="ECO:0007669"/>
    <property type="project" value="UniProtKB-UniRule"/>
</dbReference>
<feature type="domain" description="Neutral/alkaline non-lysosomal ceramidase C-terminal" evidence="7">
    <location>
        <begin position="545"/>
        <end position="715"/>
    </location>
</feature>
<dbReference type="Pfam" id="PF17048">
    <property type="entry name" value="Ceramidse_alk_C"/>
    <property type="match status" value="1"/>
</dbReference>
<dbReference type="STRING" id="1263082.A0A068RGK2"/>
<keyword evidence="9" id="KW-1185">Reference proteome</keyword>
<organism evidence="8 9">
    <name type="scientific">Lichtheimia corymbifera JMRC:FSU:9682</name>
    <dbReference type="NCBI Taxonomy" id="1263082"/>
    <lineage>
        <taxon>Eukaryota</taxon>
        <taxon>Fungi</taxon>
        <taxon>Fungi incertae sedis</taxon>
        <taxon>Mucoromycota</taxon>
        <taxon>Mucoromycotina</taxon>
        <taxon>Mucoromycetes</taxon>
        <taxon>Mucorales</taxon>
        <taxon>Lichtheimiaceae</taxon>
        <taxon>Lichtheimia</taxon>
    </lineage>
</organism>
<sequence length="717" mass="78957">MLLVRSLFLLIYASLCWISTATATSSEHGQQAKGLKVGVGMGDITGPAAEITMMGYADLSQTGKGILQRIFARAFIIANDDDRIVFVNSDTAAVGDIVKKRVVKKLQALYGNKVYTEKNVMISSTHNHNSMGGYLQHAMYEISVLGWIEETTKPMVEGIVNAIVRAHDHLQDGTITVSRDELLNTSISRSPAAYLLNPKEERVEYKYDVDKEMTLLGFRDADGNGLGFLNWFAVHGVSINKTNHLVNGDNKGYAAYAAEKHYNPGKLAGKGPFVAGFAQANEGDVTPNTVGPFCSGTDIPCDGTRDTKCPGTSTCNGRGPGWEKGDLESNRIIGQNQADKAIELFEHGDELMKLSGPIDYRQKFWHISKAVVNREDGTNVSLCPSAMGYGFAAGTTDGPGLSVFFQNTTHGNPFWDFVADVLKKPSKEQEECQQPKPVLLNTGEITVPYEWQPSIIDVQLVRIGNFFIAAVPSEMTTMSGRRLRKAIKKVLIEQGVGNNDTIVIQTLANGYASYCATYEEYQMQRYEGASTPYGPHTLEAYIQVFTELATAMAKGEPIKHSEELPDYTGKAFNLSPSFPADNPGVGKSFGDIIKDVNKDGNYSRADKPVVSATFVAGNPRNNVMLEGTFLTIEQKQDHHNKTSTWKVIRNDHDYDTRFLFSYKAKIFGLSQAKIEWHVDEQVPAGTYRIGYFGHHKKTLTGEVKPHKGYSSEFTIVP</sequence>
<dbReference type="VEuPathDB" id="FungiDB:LCOR_00552.1"/>
<dbReference type="AlphaFoldDB" id="A0A068RGK2"/>
<dbReference type="EMBL" id="CBTN010000002">
    <property type="protein sequence ID" value="CDH48782.1"/>
    <property type="molecule type" value="Genomic_DNA"/>
</dbReference>
<keyword evidence="5" id="KW-0732">Signal</keyword>
<feature type="binding site" evidence="3">
    <location>
        <position position="235"/>
    </location>
    <ligand>
        <name>Zn(2+)</name>
        <dbReference type="ChEBI" id="CHEBI:29105"/>
    </ligand>
</feature>
<protein>
    <recommendedName>
        <fullName evidence="4">Neutral ceramidase</fullName>
        <ecNumber evidence="4">3.5.1.23</ecNumber>
    </recommendedName>
</protein>
<comment type="caution">
    <text evidence="8">The sequence shown here is derived from an EMBL/GenBank/DDBJ whole genome shotgun (WGS) entry which is preliminary data.</text>
</comment>
<evidence type="ECO:0000256" key="1">
    <source>
        <dbReference type="ARBA" id="ARBA00009835"/>
    </source>
</evidence>
<dbReference type="OrthoDB" id="191371at2759"/>
<feature type="binding site" evidence="3">
    <location>
        <position position="126"/>
    </location>
    <ligand>
        <name>Zn(2+)</name>
        <dbReference type="ChEBI" id="CHEBI:29105"/>
    </ligand>
</feature>
<keyword evidence="3" id="KW-0862">Zinc</keyword>
<dbReference type="Proteomes" id="UP000027586">
    <property type="component" value="Unassembled WGS sequence"/>
</dbReference>
<dbReference type="InterPro" id="IPR031331">
    <property type="entry name" value="NEUT/ALK_ceramidase_C"/>
</dbReference>
<name>A0A068RGK2_9FUNG</name>
<feature type="signal peptide" evidence="5">
    <location>
        <begin position="1"/>
        <end position="23"/>
    </location>
</feature>
<dbReference type="InterPro" id="IPR038445">
    <property type="entry name" value="NCDase_C_sf"/>
</dbReference>
<gene>
    <name evidence="8" type="ORF">LCOR_00552.1</name>
</gene>
<keyword evidence="4" id="KW-0746">Sphingolipid metabolism</keyword>
<comment type="catalytic activity">
    <reaction evidence="4">
        <text>an N-acylsphing-4-enine + H2O = sphing-4-enine + a fatty acid</text>
        <dbReference type="Rhea" id="RHEA:20856"/>
        <dbReference type="ChEBI" id="CHEBI:15377"/>
        <dbReference type="ChEBI" id="CHEBI:28868"/>
        <dbReference type="ChEBI" id="CHEBI:52639"/>
        <dbReference type="ChEBI" id="CHEBI:57756"/>
        <dbReference type="EC" id="3.5.1.23"/>
    </reaction>
</comment>
<evidence type="ECO:0000256" key="3">
    <source>
        <dbReference type="PIRSR" id="PIRSR606823-2"/>
    </source>
</evidence>
<dbReference type="EC" id="3.5.1.23" evidence="4"/>
<dbReference type="InterPro" id="IPR006823">
    <property type="entry name" value="Ceramidase_alk"/>
</dbReference>
<keyword evidence="2 4" id="KW-0378">Hydrolase</keyword>
<comment type="cofactor">
    <cofactor evidence="3">
        <name>Zn(2+)</name>
        <dbReference type="ChEBI" id="CHEBI:29105"/>
    </cofactor>
    <text evidence="3">Binds 1 zinc ion per subunit.</text>
</comment>
<dbReference type="PANTHER" id="PTHR12670">
    <property type="entry name" value="CERAMIDASE"/>
    <property type="match status" value="1"/>
</dbReference>
<dbReference type="GO" id="GO:0016020">
    <property type="term" value="C:membrane"/>
    <property type="evidence" value="ECO:0007669"/>
    <property type="project" value="GOC"/>
</dbReference>
<dbReference type="Gene3D" id="2.60.40.2300">
    <property type="entry name" value="Neutral/alkaline non-lysosomal ceramidase, C-terminal domain"/>
    <property type="match status" value="1"/>
</dbReference>
<feature type="domain" description="Neutral/alkaline non-lysosomal ceramidase N-terminal" evidence="6">
    <location>
        <begin position="36"/>
        <end position="543"/>
    </location>
</feature>
<keyword evidence="4" id="KW-0443">Lipid metabolism</keyword>
<proteinExistence type="inferred from homology"/>
<feature type="chain" id="PRO_5001654807" description="Neutral ceramidase" evidence="5">
    <location>
        <begin position="24"/>
        <end position="717"/>
    </location>
</feature>
<feature type="binding site" evidence="3">
    <location>
        <position position="514"/>
    </location>
    <ligand>
        <name>Zn(2+)</name>
        <dbReference type="ChEBI" id="CHEBI:29105"/>
    </ligand>
</feature>
<evidence type="ECO:0000259" key="7">
    <source>
        <dbReference type="Pfam" id="PF17048"/>
    </source>
</evidence>
<feature type="binding site" evidence="3">
    <location>
        <position position="474"/>
    </location>
    <ligand>
        <name>Zn(2+)</name>
        <dbReference type="ChEBI" id="CHEBI:29105"/>
    </ligand>
</feature>
<accession>A0A068RGK2</accession>
<dbReference type="GO" id="GO:0042759">
    <property type="term" value="P:long-chain fatty acid biosynthetic process"/>
    <property type="evidence" value="ECO:0007669"/>
    <property type="project" value="TreeGrafter"/>
</dbReference>
<keyword evidence="3" id="KW-0479">Metal-binding</keyword>